<reference evidence="10" key="1">
    <citation type="submission" date="2014-11" db="EMBL/GenBank/DDBJ databases">
        <authorList>
            <person name="Wibberg D."/>
        </authorList>
    </citation>
    <scope>NUCLEOTIDE SEQUENCE [LARGE SCALE GENOMIC DNA]</scope>
    <source>
        <strain evidence="10">L3</strain>
    </source>
</reference>
<organism evidence="9 10">
    <name type="scientific">Defluviitoga tunisiensis</name>
    <dbReference type="NCBI Taxonomy" id="1006576"/>
    <lineage>
        <taxon>Bacteria</taxon>
        <taxon>Thermotogati</taxon>
        <taxon>Thermotogota</taxon>
        <taxon>Thermotogae</taxon>
        <taxon>Petrotogales</taxon>
        <taxon>Petrotogaceae</taxon>
        <taxon>Defluviitoga</taxon>
    </lineage>
</organism>
<dbReference type="Pfam" id="PF00528">
    <property type="entry name" value="BPD_transp_1"/>
    <property type="match status" value="1"/>
</dbReference>
<dbReference type="KEGG" id="dtn:DTL3_1053"/>
<evidence type="ECO:0000256" key="1">
    <source>
        <dbReference type="ARBA" id="ARBA00004651"/>
    </source>
</evidence>
<dbReference type="Gene3D" id="1.10.3720.10">
    <property type="entry name" value="MetI-like"/>
    <property type="match status" value="1"/>
</dbReference>
<feature type="transmembrane region" description="Helical" evidence="7">
    <location>
        <begin position="179"/>
        <end position="201"/>
    </location>
</feature>
<dbReference type="Proteomes" id="UP000032809">
    <property type="component" value="Chromosome I"/>
</dbReference>
<dbReference type="HOGENOM" id="CLU_016047_1_1_0"/>
<evidence type="ECO:0000313" key="10">
    <source>
        <dbReference type="Proteomes" id="UP000032809"/>
    </source>
</evidence>
<dbReference type="OrthoDB" id="37175at2"/>
<protein>
    <submittedName>
        <fullName evidence="9">Glycerol-3-phosphate transporter membrane protein</fullName>
    </submittedName>
</protein>
<dbReference type="CDD" id="cd06261">
    <property type="entry name" value="TM_PBP2"/>
    <property type="match status" value="1"/>
</dbReference>
<keyword evidence="4 7" id="KW-0812">Transmembrane</keyword>
<keyword evidence="2 7" id="KW-0813">Transport</keyword>
<feature type="transmembrane region" description="Helical" evidence="7">
    <location>
        <begin position="12"/>
        <end position="29"/>
    </location>
</feature>
<dbReference type="GO" id="GO:0005886">
    <property type="term" value="C:plasma membrane"/>
    <property type="evidence" value="ECO:0007669"/>
    <property type="project" value="UniProtKB-SubCell"/>
</dbReference>
<feature type="transmembrane region" description="Helical" evidence="7">
    <location>
        <begin position="68"/>
        <end position="92"/>
    </location>
</feature>
<feature type="transmembrane region" description="Helical" evidence="7">
    <location>
        <begin position="104"/>
        <end position="126"/>
    </location>
</feature>
<dbReference type="PANTHER" id="PTHR43744:SF8">
    <property type="entry name" value="SN-GLYCEROL-3-PHOSPHATE TRANSPORT SYSTEM PERMEASE PROTEIN UGPE"/>
    <property type="match status" value="1"/>
</dbReference>
<evidence type="ECO:0000256" key="3">
    <source>
        <dbReference type="ARBA" id="ARBA00022475"/>
    </source>
</evidence>
<keyword evidence="3" id="KW-1003">Cell membrane</keyword>
<dbReference type="PANTHER" id="PTHR43744">
    <property type="entry name" value="ABC TRANSPORTER PERMEASE PROTEIN MG189-RELATED-RELATED"/>
    <property type="match status" value="1"/>
</dbReference>
<dbReference type="InterPro" id="IPR035906">
    <property type="entry name" value="MetI-like_sf"/>
</dbReference>
<comment type="subcellular location">
    <subcellularLocation>
        <location evidence="1 7">Cell membrane</location>
        <topology evidence="1 7">Multi-pass membrane protein</topology>
    </subcellularLocation>
</comment>
<sequence length="273" mass="31102">MKKNEESKILDIIMIIFSILWLIPVLWMIDTAIKPTPEIFTTPPKWLPEKFTLQHIKDVINNWPFGTWLLNSIIVSGLSTLFSLFLSILAAYSFSRIEWKGRDVIFIILLASMLIPWQINAVPLYFLMNNLNLLNKLIAVILPITAMPISVFLLRQFFIGLPSELEDAARIDGCNRMDILFRIIVPISGPALAALAIYMFIFSWNEYFWSLIALQRIGKFTLPIGLNMLQGAYDIEYGLLMAAAFLASIPVMIVFALLRKQIIKGMSWSGVTK</sequence>
<proteinExistence type="inferred from homology"/>
<keyword evidence="10" id="KW-1185">Reference proteome</keyword>
<name>A0A0C7NRA1_DEFTU</name>
<dbReference type="STRING" id="1006576.DTL3_1053"/>
<dbReference type="InterPro" id="IPR000515">
    <property type="entry name" value="MetI-like"/>
</dbReference>
<keyword evidence="5 7" id="KW-1133">Transmembrane helix</keyword>
<evidence type="ECO:0000256" key="4">
    <source>
        <dbReference type="ARBA" id="ARBA00022692"/>
    </source>
</evidence>
<evidence type="ECO:0000256" key="6">
    <source>
        <dbReference type="ARBA" id="ARBA00023136"/>
    </source>
</evidence>
<evidence type="ECO:0000256" key="7">
    <source>
        <dbReference type="RuleBase" id="RU363032"/>
    </source>
</evidence>
<dbReference type="GO" id="GO:0055085">
    <property type="term" value="P:transmembrane transport"/>
    <property type="evidence" value="ECO:0007669"/>
    <property type="project" value="InterPro"/>
</dbReference>
<comment type="similarity">
    <text evidence="7">Belongs to the binding-protein-dependent transport system permease family.</text>
</comment>
<feature type="domain" description="ABC transmembrane type-1" evidence="8">
    <location>
        <begin position="69"/>
        <end position="258"/>
    </location>
</feature>
<feature type="transmembrane region" description="Helical" evidence="7">
    <location>
        <begin position="138"/>
        <end position="158"/>
    </location>
</feature>
<dbReference type="RefSeq" id="WP_052670392.1">
    <property type="nucleotide sequence ID" value="NZ_LN824141.1"/>
</dbReference>
<feature type="transmembrane region" description="Helical" evidence="7">
    <location>
        <begin position="237"/>
        <end position="258"/>
    </location>
</feature>
<evidence type="ECO:0000256" key="2">
    <source>
        <dbReference type="ARBA" id="ARBA00022448"/>
    </source>
</evidence>
<dbReference type="AlphaFoldDB" id="A0A0C7NRA1"/>
<evidence type="ECO:0000256" key="5">
    <source>
        <dbReference type="ARBA" id="ARBA00022989"/>
    </source>
</evidence>
<gene>
    <name evidence="9" type="primary">ugpE1</name>
    <name evidence="9" type="ORF">DTL3_1053</name>
</gene>
<evidence type="ECO:0000313" key="9">
    <source>
        <dbReference type="EMBL" id="CEP78357.1"/>
    </source>
</evidence>
<keyword evidence="6 7" id="KW-0472">Membrane</keyword>
<evidence type="ECO:0000259" key="8">
    <source>
        <dbReference type="PROSITE" id="PS50928"/>
    </source>
</evidence>
<accession>A0A0C7NRA1</accession>
<dbReference type="SUPFAM" id="SSF161098">
    <property type="entry name" value="MetI-like"/>
    <property type="match status" value="1"/>
</dbReference>
<dbReference type="PROSITE" id="PS50928">
    <property type="entry name" value="ABC_TM1"/>
    <property type="match status" value="1"/>
</dbReference>
<dbReference type="EMBL" id="LN824141">
    <property type="protein sequence ID" value="CEP78357.1"/>
    <property type="molecule type" value="Genomic_DNA"/>
</dbReference>